<sequence length="186" mass="20153">MEADWSVEVGADLPMIAVPWEGFVDLRRGFSSISEIHEAFATPELAQALIRLNRESSGVFTSKCDVWALTADEIDPLEFDAEKKNAEQGIACYIDMILRDQVIGASFKAHEQWVRSASTELRRTELPQARVELVVRPANVDANSGFGITLYVAACGADAVAATSIFQTALDTSVAITMKQAAATGE</sequence>
<evidence type="ECO:0000313" key="1">
    <source>
        <dbReference type="EMBL" id="QNI30426.1"/>
    </source>
</evidence>
<organism evidence="1 2">
    <name type="scientific">Alloacidobacterium dinghuense</name>
    <dbReference type="NCBI Taxonomy" id="2763107"/>
    <lineage>
        <taxon>Bacteria</taxon>
        <taxon>Pseudomonadati</taxon>
        <taxon>Acidobacteriota</taxon>
        <taxon>Terriglobia</taxon>
        <taxon>Terriglobales</taxon>
        <taxon>Acidobacteriaceae</taxon>
        <taxon>Alloacidobacterium</taxon>
    </lineage>
</organism>
<proteinExistence type="predicted"/>
<accession>A0A7G8BD06</accession>
<dbReference type="EMBL" id="CP060394">
    <property type="protein sequence ID" value="QNI30426.1"/>
    <property type="molecule type" value="Genomic_DNA"/>
</dbReference>
<dbReference type="RefSeq" id="WP_186740312.1">
    <property type="nucleotide sequence ID" value="NZ_CP060394.1"/>
</dbReference>
<gene>
    <name evidence="1" type="ORF">H7849_14785</name>
</gene>
<dbReference type="KEGG" id="adin:H7849_14785"/>
<name>A0A7G8BD06_9BACT</name>
<dbReference type="AlphaFoldDB" id="A0A7G8BD06"/>
<keyword evidence="2" id="KW-1185">Reference proteome</keyword>
<evidence type="ECO:0000313" key="2">
    <source>
        <dbReference type="Proteomes" id="UP000515312"/>
    </source>
</evidence>
<reference evidence="1 2" key="1">
    <citation type="submission" date="2020-08" db="EMBL/GenBank/DDBJ databases">
        <title>Edaphobacter telluris sp. nov. and Acidobacterium dinghuensis sp. nov., two acidobacteria isolated from forest soil.</title>
        <authorList>
            <person name="Fu J."/>
            <person name="Qiu L."/>
        </authorList>
    </citation>
    <scope>NUCLEOTIDE SEQUENCE [LARGE SCALE GENOMIC DNA]</scope>
    <source>
        <strain evidence="1">4Y35</strain>
    </source>
</reference>
<dbReference type="Proteomes" id="UP000515312">
    <property type="component" value="Chromosome"/>
</dbReference>
<protein>
    <submittedName>
        <fullName evidence="1">Uncharacterized protein</fullName>
    </submittedName>
</protein>